<evidence type="ECO:0000313" key="8">
    <source>
        <dbReference type="EMBL" id="KAA0711142.1"/>
    </source>
</evidence>
<dbReference type="InterPro" id="IPR007148">
    <property type="entry name" value="SSU_processome_Utp12"/>
</dbReference>
<accession>A0A5A9NMC0</accession>
<feature type="region of interest" description="Disordered" evidence="5">
    <location>
        <begin position="393"/>
        <end position="415"/>
    </location>
</feature>
<feature type="compositionally biased region" description="Acidic residues" evidence="5">
    <location>
        <begin position="584"/>
        <end position="616"/>
    </location>
</feature>
<protein>
    <submittedName>
        <fullName evidence="8">WD repeat-containing protein 43</fullName>
    </submittedName>
</protein>
<comment type="caution">
    <text evidence="8">The sequence shown here is derived from an EMBL/GenBank/DDBJ whole genome shotgun (WGS) entry which is preliminary data.</text>
</comment>
<keyword evidence="2" id="KW-0539">Nucleus</keyword>
<feature type="domain" description="Small-subunit processome Utp12" evidence="6">
    <location>
        <begin position="458"/>
        <end position="559"/>
    </location>
</feature>
<dbReference type="PROSITE" id="PS50082">
    <property type="entry name" value="WD_REPEATS_2"/>
    <property type="match status" value="1"/>
</dbReference>
<dbReference type="AlphaFoldDB" id="A0A5A9NMC0"/>
<feature type="compositionally biased region" description="Acidic residues" evidence="5">
    <location>
        <begin position="640"/>
        <end position="649"/>
    </location>
</feature>
<dbReference type="SMART" id="SM00320">
    <property type="entry name" value="WD40"/>
    <property type="match status" value="5"/>
</dbReference>
<dbReference type="Pfam" id="PF00400">
    <property type="entry name" value="WD40"/>
    <property type="match status" value="1"/>
</dbReference>
<dbReference type="InterPro" id="IPR036322">
    <property type="entry name" value="WD40_repeat_dom_sf"/>
</dbReference>
<organism evidence="8 9">
    <name type="scientific">Triplophysa tibetana</name>
    <dbReference type="NCBI Taxonomy" id="1572043"/>
    <lineage>
        <taxon>Eukaryota</taxon>
        <taxon>Metazoa</taxon>
        <taxon>Chordata</taxon>
        <taxon>Craniata</taxon>
        <taxon>Vertebrata</taxon>
        <taxon>Euteleostomi</taxon>
        <taxon>Actinopterygii</taxon>
        <taxon>Neopterygii</taxon>
        <taxon>Teleostei</taxon>
        <taxon>Ostariophysi</taxon>
        <taxon>Cypriniformes</taxon>
        <taxon>Nemacheilidae</taxon>
        <taxon>Triplophysa</taxon>
    </lineage>
</organism>
<evidence type="ECO:0000259" key="6">
    <source>
        <dbReference type="Pfam" id="PF04003"/>
    </source>
</evidence>
<dbReference type="PROSITE" id="PS50294">
    <property type="entry name" value="WD_REPEATS_REGION"/>
    <property type="match status" value="1"/>
</dbReference>
<dbReference type="InterPro" id="IPR001680">
    <property type="entry name" value="WD40_rpt"/>
</dbReference>
<evidence type="ECO:0000256" key="2">
    <source>
        <dbReference type="ARBA" id="ARBA00023242"/>
    </source>
</evidence>
<keyword evidence="9" id="KW-1185">Reference proteome</keyword>
<gene>
    <name evidence="8" type="ORF">E1301_Tti002750</name>
</gene>
<dbReference type="Pfam" id="PF12894">
    <property type="entry name" value="ANAPC4_WD40"/>
    <property type="match status" value="1"/>
</dbReference>
<evidence type="ECO:0000256" key="4">
    <source>
        <dbReference type="PROSITE-ProRule" id="PRU00221"/>
    </source>
</evidence>
<name>A0A5A9NMC0_9TELE</name>
<sequence>MAADGGRSALPCAFSPKSRQFLALCAQDGRLRIWNTDSKTLQQEYVPSAHLSAACTCVTWGPCRASQEVPQKKRRKCDNRSAPEQSDLLALGTAAGSILIYSTVKGDLHCTLDGGHSGPVNSVQWHPEDFVLYSGSDDTHIAEWDLQTGKVLCKWKADRSAITALCVSPDGKLLLSAGMTIKMWNLETKEVYRKFTGHCTVVTTLCFATTRPPDSNGLYFLSGAAHDRLMSVWQVRSDGKDKNSVVSFTLTDEPQHIDLQTSNSKDEAVRLSVVCKDGSLHLFEHFLNGPCKKPLSPECSLQVSTTKGDSPVPVPLLAATLCADRQNLMLVYGHHIQPVIEKIPFNTSERHVCLNRDVQATLSISVDTAVSKVRTPVINEKKSKVLIPGLPGHKAPIKLTPNESQKRKNGQSTTEMSIEERLEQIELSVGGKDAGKGAASLQTDSFAVLLVQGLESKDEKILNKIFQTKKETLIKNTVARIPPPAVLPLVEELSRRLQGHPYAALLIVLWFKAVLTQHTSYLSSLPDLVSQLGSVYHMIESRVKLYHQITRLHGKLYLLMTQVAASNSANKVGRVDHTAKQVYEEESSDEDEGSRDEGRPEDDSDDWEEDEAEMEVTEDKENHVEGDEDMNDDTKANGDSDMDPESEEE</sequence>
<dbReference type="GO" id="GO:0000462">
    <property type="term" value="P:maturation of SSU-rRNA from tricistronic rRNA transcript (SSU-rRNA, 5.8S rRNA, LSU-rRNA)"/>
    <property type="evidence" value="ECO:0007669"/>
    <property type="project" value="TreeGrafter"/>
</dbReference>
<comment type="similarity">
    <text evidence="3">Belongs to the UTP5 family.</text>
</comment>
<evidence type="ECO:0000256" key="3">
    <source>
        <dbReference type="ARBA" id="ARBA00038335"/>
    </source>
</evidence>
<dbReference type="InterPro" id="IPR024977">
    <property type="entry name" value="Apc4-like_WD40_dom"/>
</dbReference>
<feature type="region of interest" description="Disordered" evidence="5">
    <location>
        <begin position="580"/>
        <end position="649"/>
    </location>
</feature>
<dbReference type="Gene3D" id="2.130.10.10">
    <property type="entry name" value="YVTN repeat-like/Quinoprotein amine dehydrogenase"/>
    <property type="match status" value="2"/>
</dbReference>
<evidence type="ECO:0000256" key="5">
    <source>
        <dbReference type="SAM" id="MobiDB-lite"/>
    </source>
</evidence>
<dbReference type="InterPro" id="IPR015943">
    <property type="entry name" value="WD40/YVTN_repeat-like_dom_sf"/>
</dbReference>
<evidence type="ECO:0000256" key="1">
    <source>
        <dbReference type="ARBA" id="ARBA00004123"/>
    </source>
</evidence>
<dbReference type="PANTHER" id="PTHR44267:SF1">
    <property type="entry name" value="WD REPEAT-CONTAINING PROTEIN 43"/>
    <property type="match status" value="1"/>
</dbReference>
<dbReference type="GO" id="GO:0005730">
    <property type="term" value="C:nucleolus"/>
    <property type="evidence" value="ECO:0007669"/>
    <property type="project" value="TreeGrafter"/>
</dbReference>
<evidence type="ECO:0000259" key="7">
    <source>
        <dbReference type="Pfam" id="PF12894"/>
    </source>
</evidence>
<dbReference type="Pfam" id="PF04003">
    <property type="entry name" value="Utp12"/>
    <property type="match status" value="1"/>
</dbReference>
<evidence type="ECO:0000313" key="9">
    <source>
        <dbReference type="Proteomes" id="UP000324632"/>
    </source>
</evidence>
<dbReference type="InterPro" id="IPR052414">
    <property type="entry name" value="U3_snoRNA-assoc_WDR"/>
</dbReference>
<reference evidence="8 9" key="1">
    <citation type="journal article" date="2019" name="Mol. Ecol. Resour.">
        <title>Chromosome-level genome assembly of Triplophysa tibetana, a fish adapted to the harsh high-altitude environment of the Tibetan Plateau.</title>
        <authorList>
            <person name="Yang X."/>
            <person name="Liu H."/>
            <person name="Ma Z."/>
            <person name="Zou Y."/>
            <person name="Zou M."/>
            <person name="Mao Y."/>
            <person name="Li X."/>
            <person name="Wang H."/>
            <person name="Chen T."/>
            <person name="Wang W."/>
            <person name="Yang R."/>
        </authorList>
    </citation>
    <scope>NUCLEOTIDE SEQUENCE [LARGE SCALE GENOMIC DNA]</scope>
    <source>
        <strain evidence="8">TTIB1903HZAU</strain>
        <tissue evidence="8">Muscle</tissue>
    </source>
</reference>
<dbReference type="Proteomes" id="UP000324632">
    <property type="component" value="Chromosome 15"/>
</dbReference>
<comment type="subcellular location">
    <subcellularLocation>
        <location evidence="1">Nucleus</location>
    </subcellularLocation>
</comment>
<feature type="repeat" description="WD" evidence="4">
    <location>
        <begin position="113"/>
        <end position="154"/>
    </location>
</feature>
<feature type="domain" description="Anaphase-promoting complex subunit 4-like WD40" evidence="7">
    <location>
        <begin position="85"/>
        <end position="163"/>
    </location>
</feature>
<dbReference type="PANTHER" id="PTHR44267">
    <property type="entry name" value="WD REPEAT-CONTAINING PROTEIN 43"/>
    <property type="match status" value="1"/>
</dbReference>
<dbReference type="EMBL" id="SOYY01000015">
    <property type="protein sequence ID" value="KAA0711142.1"/>
    <property type="molecule type" value="Genomic_DNA"/>
</dbReference>
<proteinExistence type="inferred from homology"/>
<dbReference type="SUPFAM" id="SSF50978">
    <property type="entry name" value="WD40 repeat-like"/>
    <property type="match status" value="1"/>
</dbReference>
<keyword evidence="4" id="KW-0853">WD repeat</keyword>